<comment type="caution">
    <text evidence="8">The sequence shown here is derived from an EMBL/GenBank/DDBJ whole genome shotgun (WGS) entry which is preliminary data.</text>
</comment>
<evidence type="ECO:0000256" key="6">
    <source>
        <dbReference type="SAM" id="Phobius"/>
    </source>
</evidence>
<evidence type="ECO:0000256" key="2">
    <source>
        <dbReference type="ARBA" id="ARBA00022692"/>
    </source>
</evidence>
<keyword evidence="9" id="KW-1185">Reference proteome</keyword>
<dbReference type="PANTHER" id="PTHR22776:SF45">
    <property type="entry name" value="CHEMOKINE-LIKE FACTOR"/>
    <property type="match status" value="1"/>
</dbReference>
<dbReference type="PANTHER" id="PTHR22776">
    <property type="entry name" value="MARVEL-CONTAINING POTENTIAL LIPID RAFT-ASSOCIATED PROTEIN"/>
    <property type="match status" value="1"/>
</dbReference>
<evidence type="ECO:0000259" key="7">
    <source>
        <dbReference type="PROSITE" id="PS51225"/>
    </source>
</evidence>
<dbReference type="InterPro" id="IPR050578">
    <property type="entry name" value="MARVEL-CKLF_proteins"/>
</dbReference>
<dbReference type="EMBL" id="JAHFZB010000021">
    <property type="protein sequence ID" value="KAK6477137.1"/>
    <property type="molecule type" value="Genomic_DNA"/>
</dbReference>
<evidence type="ECO:0000256" key="5">
    <source>
        <dbReference type="PROSITE-ProRule" id="PRU00581"/>
    </source>
</evidence>
<feature type="transmembrane region" description="Helical" evidence="6">
    <location>
        <begin position="39"/>
        <end position="59"/>
    </location>
</feature>
<evidence type="ECO:0000256" key="4">
    <source>
        <dbReference type="ARBA" id="ARBA00023136"/>
    </source>
</evidence>
<sequence length="141" mass="15581">MEIDKVFLKSVRGALKIAEMVTNFIAFICFVTVSGTASYVAATWMEIVISFLFFLLYLLKLNKKLTVFFWPLIDIFNSVFAAVFMFIISLIAVSTYSAKGTLVGGIIGLIATGIWCMDAYLLFKKVTFNKPRSSDSAAGVS</sequence>
<evidence type="ECO:0000256" key="1">
    <source>
        <dbReference type="ARBA" id="ARBA00004141"/>
    </source>
</evidence>
<organism evidence="8 9">
    <name type="scientific">Huso huso</name>
    <name type="common">Beluga</name>
    <name type="synonym">Acipenser huso</name>
    <dbReference type="NCBI Taxonomy" id="61971"/>
    <lineage>
        <taxon>Eukaryota</taxon>
        <taxon>Metazoa</taxon>
        <taxon>Chordata</taxon>
        <taxon>Craniata</taxon>
        <taxon>Vertebrata</taxon>
        <taxon>Euteleostomi</taxon>
        <taxon>Actinopterygii</taxon>
        <taxon>Chondrostei</taxon>
        <taxon>Acipenseriformes</taxon>
        <taxon>Acipenseridae</taxon>
        <taxon>Huso</taxon>
    </lineage>
</organism>
<evidence type="ECO:0000313" key="8">
    <source>
        <dbReference type="EMBL" id="KAK6477137.1"/>
    </source>
</evidence>
<dbReference type="PROSITE" id="PS51225">
    <property type="entry name" value="MARVEL"/>
    <property type="match status" value="1"/>
</dbReference>
<feature type="transmembrane region" description="Helical" evidence="6">
    <location>
        <begin position="14"/>
        <end position="33"/>
    </location>
</feature>
<evidence type="ECO:0000313" key="9">
    <source>
        <dbReference type="Proteomes" id="UP001369086"/>
    </source>
</evidence>
<dbReference type="Proteomes" id="UP001369086">
    <property type="component" value="Unassembled WGS sequence"/>
</dbReference>
<keyword evidence="4 5" id="KW-0472">Membrane</keyword>
<feature type="transmembrane region" description="Helical" evidence="6">
    <location>
        <begin position="71"/>
        <end position="96"/>
    </location>
</feature>
<comment type="subcellular location">
    <subcellularLocation>
        <location evidence="1">Membrane</location>
        <topology evidence="1">Multi-pass membrane protein</topology>
    </subcellularLocation>
</comment>
<evidence type="ECO:0000256" key="3">
    <source>
        <dbReference type="ARBA" id="ARBA00022989"/>
    </source>
</evidence>
<dbReference type="InterPro" id="IPR008253">
    <property type="entry name" value="Marvel"/>
</dbReference>
<accession>A0ABR0YX19</accession>
<dbReference type="Pfam" id="PF01284">
    <property type="entry name" value="MARVEL"/>
    <property type="match status" value="1"/>
</dbReference>
<feature type="domain" description="MARVEL" evidence="7">
    <location>
        <begin position="7"/>
        <end position="127"/>
    </location>
</feature>
<protein>
    <submittedName>
        <fullName evidence="8">Chemokine-like factor</fullName>
    </submittedName>
</protein>
<gene>
    <name evidence="8" type="ORF">HHUSO_G22013</name>
</gene>
<proteinExistence type="predicted"/>
<reference evidence="8 9" key="1">
    <citation type="submission" date="2021-05" db="EMBL/GenBank/DDBJ databases">
        <authorList>
            <person name="Zahm M."/>
            <person name="Klopp C."/>
            <person name="Cabau C."/>
            <person name="Kuhl H."/>
            <person name="Suciu R."/>
            <person name="Ciorpac M."/>
            <person name="Holostenco D."/>
            <person name="Gessner J."/>
            <person name="Wuertz S."/>
            <person name="Hohne C."/>
            <person name="Stock M."/>
            <person name="Gislard M."/>
            <person name="Lluch J."/>
            <person name="Milhes M."/>
            <person name="Lampietro C."/>
            <person name="Lopez Roques C."/>
            <person name="Donnadieu C."/>
            <person name="Du K."/>
            <person name="Schartl M."/>
            <person name="Guiguen Y."/>
        </authorList>
    </citation>
    <scope>NUCLEOTIDE SEQUENCE [LARGE SCALE GENOMIC DNA]</scope>
    <source>
        <strain evidence="8">Hh-F2</strain>
        <tissue evidence="8">Blood</tissue>
    </source>
</reference>
<feature type="transmembrane region" description="Helical" evidence="6">
    <location>
        <begin position="102"/>
        <end position="123"/>
    </location>
</feature>
<keyword evidence="3 6" id="KW-1133">Transmembrane helix</keyword>
<name>A0ABR0YX19_HUSHU</name>
<keyword evidence="2 5" id="KW-0812">Transmembrane</keyword>